<dbReference type="InterPro" id="IPR016102">
    <property type="entry name" value="Succinyl-CoA_synth-like"/>
</dbReference>
<dbReference type="Gene3D" id="3.40.50.261">
    <property type="entry name" value="Succinyl-CoA synthetase domains"/>
    <property type="match status" value="2"/>
</dbReference>
<keyword evidence="1" id="KW-0816">Tricarboxylic acid cycle</keyword>
<evidence type="ECO:0000313" key="5">
    <source>
        <dbReference type="Proteomes" id="UP000199180"/>
    </source>
</evidence>
<dbReference type="PANTHER" id="PTHR42793:SF4">
    <property type="entry name" value="BLL6376 PROTEIN"/>
    <property type="match status" value="1"/>
</dbReference>
<dbReference type="InterPro" id="IPR011761">
    <property type="entry name" value="ATP-grasp"/>
</dbReference>
<dbReference type="Pfam" id="PF13380">
    <property type="entry name" value="CoA_binding_2"/>
    <property type="match status" value="1"/>
</dbReference>
<dbReference type="EMBL" id="FOHO01000011">
    <property type="protein sequence ID" value="SET82521.1"/>
    <property type="molecule type" value="Genomic_DNA"/>
</dbReference>
<keyword evidence="5" id="KW-1185">Reference proteome</keyword>
<accession>A0A1I0HF71</accession>
<dbReference type="GO" id="GO:0046872">
    <property type="term" value="F:metal ion binding"/>
    <property type="evidence" value="ECO:0007669"/>
    <property type="project" value="InterPro"/>
</dbReference>
<dbReference type="SUPFAM" id="SSF56059">
    <property type="entry name" value="Glutathione synthetase ATP-binding domain-like"/>
    <property type="match status" value="1"/>
</dbReference>
<reference evidence="4 5" key="1">
    <citation type="submission" date="2016-10" db="EMBL/GenBank/DDBJ databases">
        <authorList>
            <person name="de Groot N.N."/>
        </authorList>
    </citation>
    <scope>NUCLEOTIDE SEQUENCE [LARGE SCALE GENOMIC DNA]</scope>
    <source>
        <strain evidence="4 5">DSM 17862</strain>
    </source>
</reference>
<protein>
    <submittedName>
        <fullName evidence="4">Acyl-CoA synthetase (NDP forming)</fullName>
    </submittedName>
</protein>
<dbReference type="Pfam" id="PF13607">
    <property type="entry name" value="Succ_CoA_lig"/>
    <property type="match status" value="1"/>
</dbReference>
<dbReference type="AlphaFoldDB" id="A0A1I0HF71"/>
<dbReference type="PROSITE" id="PS50975">
    <property type="entry name" value="ATP_GRASP"/>
    <property type="match status" value="1"/>
</dbReference>
<dbReference type="PANTHER" id="PTHR42793">
    <property type="entry name" value="COA BINDING DOMAIN CONTAINING PROTEIN"/>
    <property type="match status" value="1"/>
</dbReference>
<keyword evidence="2" id="KW-0547">Nucleotide-binding</keyword>
<evidence type="ECO:0000259" key="3">
    <source>
        <dbReference type="PROSITE" id="PS50975"/>
    </source>
</evidence>
<dbReference type="InterPro" id="IPR013815">
    <property type="entry name" value="ATP_grasp_subdomain_1"/>
</dbReference>
<dbReference type="InterPro" id="IPR032875">
    <property type="entry name" value="Succ_CoA_lig_flav_dom"/>
</dbReference>
<evidence type="ECO:0000256" key="1">
    <source>
        <dbReference type="ARBA" id="ARBA00022532"/>
    </source>
</evidence>
<organism evidence="4 5">
    <name type="scientific">Paracoccus homiensis</name>
    <dbReference type="NCBI Taxonomy" id="364199"/>
    <lineage>
        <taxon>Bacteria</taxon>
        <taxon>Pseudomonadati</taxon>
        <taxon>Pseudomonadota</taxon>
        <taxon>Alphaproteobacteria</taxon>
        <taxon>Rhodobacterales</taxon>
        <taxon>Paracoccaceae</taxon>
        <taxon>Paracoccus</taxon>
    </lineage>
</organism>
<evidence type="ECO:0000256" key="2">
    <source>
        <dbReference type="PROSITE-ProRule" id="PRU00409"/>
    </source>
</evidence>
<dbReference type="InterPro" id="IPR036291">
    <property type="entry name" value="NAD(P)-bd_dom_sf"/>
</dbReference>
<name>A0A1I0HF71_9RHOB</name>
<dbReference type="InterPro" id="IPR003781">
    <property type="entry name" value="CoA-bd"/>
</dbReference>
<dbReference type="GO" id="GO:0005524">
    <property type="term" value="F:ATP binding"/>
    <property type="evidence" value="ECO:0007669"/>
    <property type="project" value="UniProtKB-UniRule"/>
</dbReference>
<sequence>MTRLERLMRPRSIAVVGGGTWCRNVIAQCRQIGFDGPIWPVHPSRDQIEGLPAFASIADLPAAPDAAFIGVNREASVQIVGQLAQRGTGGAICFASGFSEAAAELPDGAQRQRELVTAAGSMPILGPNCYGLINALDGAALWPDLHGMQRCTQGVAIVTQSSNISINLTMQRRGLPIAYMATAGNQAQIGLAQIGAALLNDPRVTALGLHIEGIGDLPAFLALARQARDLGKPVVALKVGASQAAQAAMISHTASLSGSDAGARALLHRLGIGICDDPAVFLETLKLLHVTGGITSNRIASMSCSGGEASLMADLGQAQGIVFPQLGFAQREGLRQALGPRVALANPLDYHTYIWGDTQAMAHCFGAMMRGDLALGCVVLDFPRPDRFAAPEWQQVLDAMALTDGRAPLAVISSLPENMPEAVAQDCIARGIVPFAGMSQALAAIAIAAGMVRPAITPDPWQPGDPQGDRTLTEAEAKAALATAGLRSPGAARAQTPPEAAAAAARIGFPVVIKGEGIAHKTEAGAVVLNLADPQAVERAAREMVADSYLIEEMIPGGVAELLIGVVRDPAHGFVLTLGAGGVLTELMRDTTSLLLPASRDQIRTALQGLRCWPLLAGYRGKPPANLEAVLDAVLAVQAFVKANLATLHEVEVNPLICTPTDAIAADAIIRQGETP</sequence>
<gene>
    <name evidence="4" type="ORF">SAMN04489858_11148</name>
</gene>
<dbReference type="Gene3D" id="3.40.50.720">
    <property type="entry name" value="NAD(P)-binding Rossmann-like Domain"/>
    <property type="match status" value="1"/>
</dbReference>
<dbReference type="Pfam" id="PF13549">
    <property type="entry name" value="ATP-grasp_5"/>
    <property type="match status" value="1"/>
</dbReference>
<proteinExistence type="predicted"/>
<dbReference type="SUPFAM" id="SSF51735">
    <property type="entry name" value="NAD(P)-binding Rossmann-fold domains"/>
    <property type="match status" value="1"/>
</dbReference>
<dbReference type="SUPFAM" id="SSF52210">
    <property type="entry name" value="Succinyl-CoA synthetase domains"/>
    <property type="match status" value="2"/>
</dbReference>
<dbReference type="OrthoDB" id="9807426at2"/>
<dbReference type="SMART" id="SM00881">
    <property type="entry name" value="CoA_binding"/>
    <property type="match status" value="1"/>
</dbReference>
<evidence type="ECO:0000313" key="4">
    <source>
        <dbReference type="EMBL" id="SET82521.1"/>
    </source>
</evidence>
<keyword evidence="2" id="KW-0067">ATP-binding</keyword>
<dbReference type="STRING" id="364199.SAMN04489858_11148"/>
<feature type="domain" description="ATP-grasp" evidence="3">
    <location>
        <begin position="478"/>
        <end position="557"/>
    </location>
</feature>
<dbReference type="Proteomes" id="UP000199180">
    <property type="component" value="Unassembled WGS sequence"/>
</dbReference>
<dbReference type="Gene3D" id="3.30.1490.20">
    <property type="entry name" value="ATP-grasp fold, A domain"/>
    <property type="match status" value="1"/>
</dbReference>
<dbReference type="Gene3D" id="3.30.470.20">
    <property type="entry name" value="ATP-grasp fold, B domain"/>
    <property type="match status" value="1"/>
</dbReference>
<dbReference type="RefSeq" id="WP_090736263.1">
    <property type="nucleotide sequence ID" value="NZ_FOHO01000011.1"/>
</dbReference>
<dbReference type="GO" id="GO:0006099">
    <property type="term" value="P:tricarboxylic acid cycle"/>
    <property type="evidence" value="ECO:0007669"/>
    <property type="project" value="UniProtKB-KW"/>
</dbReference>